<dbReference type="Pfam" id="PF13414">
    <property type="entry name" value="TPR_11"/>
    <property type="match status" value="1"/>
</dbReference>
<dbReference type="PANTHER" id="PTHR22904">
    <property type="entry name" value="TPR REPEAT CONTAINING PROTEIN"/>
    <property type="match status" value="1"/>
</dbReference>
<dbReference type="Proteomes" id="UP001519289">
    <property type="component" value="Unassembled WGS sequence"/>
</dbReference>
<accession>A0ABS4JVF5</accession>
<dbReference type="Gene3D" id="1.25.40.10">
    <property type="entry name" value="Tetratricopeptide repeat domain"/>
    <property type="match status" value="2"/>
</dbReference>
<evidence type="ECO:0000256" key="3">
    <source>
        <dbReference type="PROSITE-ProRule" id="PRU00339"/>
    </source>
</evidence>
<keyword evidence="1" id="KW-0677">Repeat</keyword>
<dbReference type="PROSITE" id="PS50293">
    <property type="entry name" value="TPR_REGION"/>
    <property type="match status" value="1"/>
</dbReference>
<dbReference type="SMART" id="SM00028">
    <property type="entry name" value="TPR"/>
    <property type="match status" value="4"/>
</dbReference>
<proteinExistence type="predicted"/>
<organism evidence="5 6">
    <name type="scientific">Symbiobacterium terraclitae</name>
    <dbReference type="NCBI Taxonomy" id="557451"/>
    <lineage>
        <taxon>Bacteria</taxon>
        <taxon>Bacillati</taxon>
        <taxon>Bacillota</taxon>
        <taxon>Clostridia</taxon>
        <taxon>Eubacteriales</taxon>
        <taxon>Symbiobacteriaceae</taxon>
        <taxon>Symbiobacterium</taxon>
    </lineage>
</organism>
<dbReference type="PROSITE" id="PS50005">
    <property type="entry name" value="TPR"/>
    <property type="match status" value="2"/>
</dbReference>
<keyword evidence="2 3" id="KW-0802">TPR repeat</keyword>
<evidence type="ECO:0000256" key="4">
    <source>
        <dbReference type="SAM" id="Phobius"/>
    </source>
</evidence>
<comment type="caution">
    <text evidence="5">The sequence shown here is derived from an EMBL/GenBank/DDBJ whole genome shotgun (WGS) entry which is preliminary data.</text>
</comment>
<keyword evidence="6" id="KW-1185">Reference proteome</keyword>
<feature type="repeat" description="TPR" evidence="3">
    <location>
        <begin position="74"/>
        <end position="107"/>
    </location>
</feature>
<evidence type="ECO:0000313" key="5">
    <source>
        <dbReference type="EMBL" id="MBP2019488.1"/>
    </source>
</evidence>
<keyword evidence="4" id="KW-1133">Transmembrane helix</keyword>
<evidence type="ECO:0000256" key="1">
    <source>
        <dbReference type="ARBA" id="ARBA00022737"/>
    </source>
</evidence>
<dbReference type="SUPFAM" id="SSF48452">
    <property type="entry name" value="TPR-like"/>
    <property type="match status" value="1"/>
</dbReference>
<keyword evidence="4" id="KW-0472">Membrane</keyword>
<dbReference type="InterPro" id="IPR019734">
    <property type="entry name" value="TPR_rpt"/>
</dbReference>
<evidence type="ECO:0000256" key="2">
    <source>
        <dbReference type="ARBA" id="ARBA00022803"/>
    </source>
</evidence>
<dbReference type="RefSeq" id="WP_209467596.1">
    <property type="nucleotide sequence ID" value="NZ_JAGGLG010000029.1"/>
</dbReference>
<gene>
    <name evidence="5" type="ORF">J2Z79_002927</name>
</gene>
<evidence type="ECO:0000313" key="6">
    <source>
        <dbReference type="Proteomes" id="UP001519289"/>
    </source>
</evidence>
<dbReference type="PANTHER" id="PTHR22904:SF523">
    <property type="entry name" value="STRESS-INDUCED-PHOSPHOPROTEIN 1"/>
    <property type="match status" value="1"/>
</dbReference>
<dbReference type="Pfam" id="PF13432">
    <property type="entry name" value="TPR_16"/>
    <property type="match status" value="1"/>
</dbReference>
<dbReference type="EMBL" id="JAGGLG010000029">
    <property type="protein sequence ID" value="MBP2019488.1"/>
    <property type="molecule type" value="Genomic_DNA"/>
</dbReference>
<feature type="repeat" description="TPR" evidence="3">
    <location>
        <begin position="40"/>
        <end position="73"/>
    </location>
</feature>
<protein>
    <submittedName>
        <fullName evidence="5">Flp pilus assembly protein TadD</fullName>
    </submittedName>
</protein>
<keyword evidence="4" id="KW-0812">Transmembrane</keyword>
<sequence>MNKEELSEVLSRADAAYARGSLDEALELYRQVLAEDETVAWAHSRTGAILAQKDDLAGAEAHLRRAIELDPNLPQAHSNLGNLDYARGDYAAALEKYQLAVKLDPNNPTFHENLHAAYKKLGRISEAVDAIKRAQRLKRQQVNNEIRQDMADLGSRVKRRAGCLPAGVLTALLLALLLMALS</sequence>
<reference evidence="5 6" key="1">
    <citation type="submission" date="2021-03" db="EMBL/GenBank/DDBJ databases">
        <title>Genomic Encyclopedia of Type Strains, Phase IV (KMG-IV): sequencing the most valuable type-strain genomes for metagenomic binning, comparative biology and taxonomic classification.</title>
        <authorList>
            <person name="Goeker M."/>
        </authorList>
    </citation>
    <scope>NUCLEOTIDE SEQUENCE [LARGE SCALE GENOMIC DNA]</scope>
    <source>
        <strain evidence="5 6">DSM 27138</strain>
    </source>
</reference>
<dbReference type="InterPro" id="IPR011990">
    <property type="entry name" value="TPR-like_helical_dom_sf"/>
</dbReference>
<feature type="transmembrane region" description="Helical" evidence="4">
    <location>
        <begin position="163"/>
        <end position="181"/>
    </location>
</feature>
<name>A0ABS4JVF5_9FIRM</name>